<dbReference type="AlphaFoldDB" id="A0A7Y0BLR6"/>
<organism evidence="3 4">
    <name type="scientific">Novosphingobium olei</name>
    <dbReference type="NCBI Taxonomy" id="2728851"/>
    <lineage>
        <taxon>Bacteria</taxon>
        <taxon>Pseudomonadati</taxon>
        <taxon>Pseudomonadota</taxon>
        <taxon>Alphaproteobacteria</taxon>
        <taxon>Sphingomonadales</taxon>
        <taxon>Sphingomonadaceae</taxon>
        <taxon>Novosphingobium</taxon>
    </lineage>
</organism>
<dbReference type="EMBL" id="JABBGM010000001">
    <property type="protein sequence ID" value="NML92670.1"/>
    <property type="molecule type" value="Genomic_DNA"/>
</dbReference>
<name>A0A7Y0BLR6_9SPHN</name>
<evidence type="ECO:0000313" key="4">
    <source>
        <dbReference type="Proteomes" id="UP000583556"/>
    </source>
</evidence>
<keyword evidence="4" id="KW-1185">Reference proteome</keyword>
<keyword evidence="2" id="KW-0472">Membrane</keyword>
<feature type="transmembrane region" description="Helical" evidence="2">
    <location>
        <begin position="62"/>
        <end position="84"/>
    </location>
</feature>
<keyword evidence="2" id="KW-0812">Transmembrane</keyword>
<feature type="transmembrane region" description="Helical" evidence="2">
    <location>
        <begin position="153"/>
        <end position="178"/>
    </location>
</feature>
<dbReference type="Proteomes" id="UP000583556">
    <property type="component" value="Unassembled WGS sequence"/>
</dbReference>
<sequence length="179" mass="18705">MPDTLTATLTQTRPADRTSPFAPARRERAALVAGAAVGAAVLLAAARATQAGFLLPAMSRDAWLAVHLCSVIPALPLGAVVLLGRKGDARHRLLGRIWAVLMLVAALSSFGLKGLTGSFSPIHLLSILVLVSVPRGVVQAVRGNIAAHRRTMTFVYFGLVGAGAFTMLPGRLLGLALFH</sequence>
<feature type="transmembrane region" description="Helical" evidence="2">
    <location>
        <begin position="122"/>
        <end position="141"/>
    </location>
</feature>
<keyword evidence="2" id="KW-1133">Transmembrane helix</keyword>
<feature type="transmembrane region" description="Helical" evidence="2">
    <location>
        <begin position="29"/>
        <end position="50"/>
    </location>
</feature>
<reference evidence="3 4" key="1">
    <citation type="submission" date="2020-04" db="EMBL/GenBank/DDBJ databases">
        <title>Novosphingobium sp. TW-4 isolated from soil.</title>
        <authorList>
            <person name="Dahal R.H."/>
            <person name="Chaudhary D.K."/>
        </authorList>
    </citation>
    <scope>NUCLEOTIDE SEQUENCE [LARGE SCALE GENOMIC DNA]</scope>
    <source>
        <strain evidence="3 4">TW-4</strain>
    </source>
</reference>
<dbReference type="Pfam" id="PF10067">
    <property type="entry name" value="DUF2306"/>
    <property type="match status" value="1"/>
</dbReference>
<feature type="compositionally biased region" description="Polar residues" evidence="1">
    <location>
        <begin position="1"/>
        <end position="13"/>
    </location>
</feature>
<feature type="region of interest" description="Disordered" evidence="1">
    <location>
        <begin position="1"/>
        <end position="20"/>
    </location>
</feature>
<proteinExistence type="predicted"/>
<feature type="transmembrane region" description="Helical" evidence="2">
    <location>
        <begin position="96"/>
        <end position="116"/>
    </location>
</feature>
<evidence type="ECO:0000256" key="2">
    <source>
        <dbReference type="SAM" id="Phobius"/>
    </source>
</evidence>
<protein>
    <submittedName>
        <fullName evidence="3">DUF2306 domain-containing protein</fullName>
    </submittedName>
</protein>
<gene>
    <name evidence="3" type="ORF">HHL27_03155</name>
</gene>
<evidence type="ECO:0000313" key="3">
    <source>
        <dbReference type="EMBL" id="NML92670.1"/>
    </source>
</evidence>
<dbReference type="RefSeq" id="WP_169491887.1">
    <property type="nucleotide sequence ID" value="NZ_JABBGM010000001.1"/>
</dbReference>
<comment type="caution">
    <text evidence="3">The sequence shown here is derived from an EMBL/GenBank/DDBJ whole genome shotgun (WGS) entry which is preliminary data.</text>
</comment>
<dbReference type="InterPro" id="IPR018750">
    <property type="entry name" value="DUF2306_membrane"/>
</dbReference>
<evidence type="ECO:0000256" key="1">
    <source>
        <dbReference type="SAM" id="MobiDB-lite"/>
    </source>
</evidence>
<accession>A0A7Y0BLR6</accession>